<name>A0A093U804_9GAMM</name>
<keyword evidence="7" id="KW-0472">Membrane</keyword>
<dbReference type="PROSITE" id="PS50111">
    <property type="entry name" value="CHEMOTAXIS_TRANSDUC_2"/>
    <property type="match status" value="1"/>
</dbReference>
<feature type="transmembrane region" description="Helical" evidence="7">
    <location>
        <begin position="194"/>
        <end position="214"/>
    </location>
</feature>
<dbReference type="AlphaFoldDB" id="A0A093U804"/>
<keyword evidence="2" id="KW-0488">Methylation</keyword>
<evidence type="ECO:0000256" key="7">
    <source>
        <dbReference type="SAM" id="Phobius"/>
    </source>
</evidence>
<dbReference type="Pfam" id="PF00015">
    <property type="entry name" value="MCPsignal"/>
    <property type="match status" value="1"/>
</dbReference>
<comment type="subcellular location">
    <subcellularLocation>
        <location evidence="1">Membrane</location>
    </subcellularLocation>
</comment>
<evidence type="ECO:0000256" key="1">
    <source>
        <dbReference type="ARBA" id="ARBA00004370"/>
    </source>
</evidence>
<evidence type="ECO:0000259" key="8">
    <source>
        <dbReference type="PROSITE" id="PS50111"/>
    </source>
</evidence>
<dbReference type="InterPro" id="IPR024478">
    <property type="entry name" value="HlyB_4HB_MCP"/>
</dbReference>
<protein>
    <submittedName>
        <fullName evidence="9">Chemotaxis protein</fullName>
    </submittedName>
</protein>
<dbReference type="PRINTS" id="PR00260">
    <property type="entry name" value="CHEMTRNSDUCR"/>
</dbReference>
<dbReference type="RefSeq" id="WP_039304886.1">
    <property type="nucleotide sequence ID" value="NZ_JAODTE010000014.1"/>
</dbReference>
<dbReference type="SUPFAM" id="SSF58104">
    <property type="entry name" value="Methyl-accepting chemotaxis protein (MCP) signaling domain"/>
    <property type="match status" value="1"/>
</dbReference>
<feature type="domain" description="Methyl-accepting transducer" evidence="8">
    <location>
        <begin position="276"/>
        <end position="505"/>
    </location>
</feature>
<evidence type="ECO:0000313" key="11">
    <source>
        <dbReference type="Proteomes" id="UP000032869"/>
    </source>
</evidence>
<evidence type="ECO:0000256" key="2">
    <source>
        <dbReference type="ARBA" id="ARBA00022481"/>
    </source>
</evidence>
<comment type="similarity">
    <text evidence="5">Belongs to the methyl-accepting chemotaxis (MCP) protein family.</text>
</comment>
<keyword evidence="11" id="KW-1185">Reference proteome</keyword>
<comment type="caution">
    <text evidence="9">The sequence shown here is derived from an EMBL/GenBank/DDBJ whole genome shotgun (WGS) entry which is preliminary data.</text>
</comment>
<dbReference type="Pfam" id="PF12729">
    <property type="entry name" value="4HB_MCP_1"/>
    <property type="match status" value="1"/>
</dbReference>
<keyword evidence="7" id="KW-1133">Transmembrane helix</keyword>
<evidence type="ECO:0000313" key="9">
    <source>
        <dbReference type="EMBL" id="KFX04393.1"/>
    </source>
</evidence>
<dbReference type="FunFam" id="1.10.287.950:FF:000001">
    <property type="entry name" value="Methyl-accepting chemotaxis sensory transducer"/>
    <property type="match status" value="1"/>
</dbReference>
<feature type="transmembrane region" description="Helical" evidence="7">
    <location>
        <begin position="12"/>
        <end position="31"/>
    </location>
</feature>
<accession>A0A093U804</accession>
<evidence type="ECO:0000313" key="12">
    <source>
        <dbReference type="Proteomes" id="UP000032874"/>
    </source>
</evidence>
<evidence type="ECO:0000256" key="3">
    <source>
        <dbReference type="ARBA" id="ARBA00022500"/>
    </source>
</evidence>
<dbReference type="InterPro" id="IPR004089">
    <property type="entry name" value="MCPsignal_dom"/>
</dbReference>
<reference evidence="11 12" key="1">
    <citation type="submission" date="2014-08" db="EMBL/GenBank/DDBJ databases">
        <title>Genome sequences of NCPPB Pectobacterium isolates.</title>
        <authorList>
            <person name="Glover R.H."/>
            <person name="Sapp M."/>
            <person name="Elphinstone J."/>
        </authorList>
    </citation>
    <scope>NUCLEOTIDE SEQUENCE [LARGE SCALE GENOMIC DNA]</scope>
    <source>
        <strain evidence="10 11">NCPPB 2793</strain>
        <strain evidence="9 12">NCPPB 2795</strain>
    </source>
</reference>
<dbReference type="EMBL" id="JQHL01000005">
    <property type="protein sequence ID" value="KFX19713.1"/>
    <property type="molecule type" value="Genomic_DNA"/>
</dbReference>
<evidence type="ECO:0000313" key="10">
    <source>
        <dbReference type="EMBL" id="KFX19713.1"/>
    </source>
</evidence>
<sequence length="555" mass="59649">MNMLNRIKLGKMLGMGFSLVIIISLMVAFFGRLQLVGLGNDINRLSGTTLANMLLIQEVKAGFDANARLIRNIAISTDPAQIKQEKQFVDEQIARNTANLKKLGQQLDTEGTRALLKQFQDTRPPYLAAFLKAIDLVQSTDPQRRLQGNAIILNEMQAAQNALFKVLDAMMASQQQDTNEIVSRAQHGAQSGSAIMLILALAATAMAAVVAWLITRTLKNQLGGEPLYATQIARQVANGDLAVDIDIKPDDHSSLLATMHHMSNNLGNIVEQVRQSSEAIASGSSQIAAGSENLSQRTEEQAASLQQTAASMEQMSQAIRQNAHTVRSATQLASQASETAAKGGDAISDMVITMKEISTSSHKIRDIISVIDGIAFQTNILALNAAVEAARAGEQGRGFAVVAGEVRSLAQRSASAAKEIAVLINTSVEKVEAGNRLVEDTGSTIDELVRQARSVADLISEIGTTTQEQESGISQIHDAVNQLDQVTQQNATLVEESANAATSLSEQSSHLVTLMNHFHLRGTPAIHPTPMTKKVQPTRLALAPVGNTQDNWEKF</sequence>
<evidence type="ECO:0000256" key="4">
    <source>
        <dbReference type="ARBA" id="ARBA00023224"/>
    </source>
</evidence>
<keyword evidence="4 6" id="KW-0807">Transducer</keyword>
<dbReference type="GO" id="GO:0005886">
    <property type="term" value="C:plasma membrane"/>
    <property type="evidence" value="ECO:0007669"/>
    <property type="project" value="TreeGrafter"/>
</dbReference>
<dbReference type="GO" id="GO:0006935">
    <property type="term" value="P:chemotaxis"/>
    <property type="evidence" value="ECO:0007669"/>
    <property type="project" value="UniProtKB-KW"/>
</dbReference>
<dbReference type="InterPro" id="IPR051310">
    <property type="entry name" value="MCP_chemotaxis"/>
</dbReference>
<dbReference type="InterPro" id="IPR004090">
    <property type="entry name" value="Chemotax_Me-accpt_rcpt"/>
</dbReference>
<dbReference type="CDD" id="cd11386">
    <property type="entry name" value="MCP_signal"/>
    <property type="match status" value="1"/>
</dbReference>
<organism evidence="9 12">
    <name type="scientific">Pectobacterium betavasculorum</name>
    <dbReference type="NCBI Taxonomy" id="55207"/>
    <lineage>
        <taxon>Bacteria</taxon>
        <taxon>Pseudomonadati</taxon>
        <taxon>Pseudomonadota</taxon>
        <taxon>Gammaproteobacteria</taxon>
        <taxon>Enterobacterales</taxon>
        <taxon>Pectobacteriaceae</taxon>
        <taxon>Pectobacterium</taxon>
    </lineage>
</organism>
<evidence type="ECO:0000256" key="5">
    <source>
        <dbReference type="ARBA" id="ARBA00029447"/>
    </source>
</evidence>
<proteinExistence type="inferred from homology"/>
<dbReference type="STRING" id="55207.KP22_13635"/>
<dbReference type="SMART" id="SM00283">
    <property type="entry name" value="MA"/>
    <property type="match status" value="1"/>
</dbReference>
<dbReference type="PANTHER" id="PTHR43531:SF14">
    <property type="entry name" value="METHYL-ACCEPTING CHEMOTAXIS PROTEIN I-RELATED"/>
    <property type="match status" value="1"/>
</dbReference>
<dbReference type="Gene3D" id="1.10.287.950">
    <property type="entry name" value="Methyl-accepting chemotaxis protein"/>
    <property type="match status" value="1"/>
</dbReference>
<dbReference type="InterPro" id="IPR047347">
    <property type="entry name" value="YvaQ-like_sensor"/>
</dbReference>
<evidence type="ECO:0000256" key="6">
    <source>
        <dbReference type="PROSITE-ProRule" id="PRU00284"/>
    </source>
</evidence>
<dbReference type="EMBL" id="JQHM01000005">
    <property type="protein sequence ID" value="KFX04393.1"/>
    <property type="molecule type" value="Genomic_DNA"/>
</dbReference>
<dbReference type="PANTHER" id="PTHR43531">
    <property type="entry name" value="PROTEIN ICFG"/>
    <property type="match status" value="1"/>
</dbReference>
<dbReference type="Proteomes" id="UP000032869">
    <property type="component" value="Unassembled WGS sequence"/>
</dbReference>
<keyword evidence="7" id="KW-0812">Transmembrane</keyword>
<dbReference type="Proteomes" id="UP000032874">
    <property type="component" value="Unassembled WGS sequence"/>
</dbReference>
<dbReference type="GO" id="GO:0007165">
    <property type="term" value="P:signal transduction"/>
    <property type="evidence" value="ECO:0007669"/>
    <property type="project" value="UniProtKB-KW"/>
</dbReference>
<dbReference type="eggNOG" id="COG0840">
    <property type="taxonomic scope" value="Bacteria"/>
</dbReference>
<keyword evidence="3" id="KW-0145">Chemotaxis</keyword>
<dbReference type="CDD" id="cd19411">
    <property type="entry name" value="MCP2201-like_sensor"/>
    <property type="match status" value="1"/>
</dbReference>
<dbReference type="GO" id="GO:0004888">
    <property type="term" value="F:transmembrane signaling receptor activity"/>
    <property type="evidence" value="ECO:0007669"/>
    <property type="project" value="InterPro"/>
</dbReference>
<dbReference type="OrthoDB" id="9763018at2"/>
<gene>
    <name evidence="10" type="ORF">JV35_12405</name>
    <name evidence="9" type="ORF">KP22_13635</name>
</gene>